<dbReference type="RefSeq" id="WP_191931499.1">
    <property type="nucleotide sequence ID" value="NZ_VJXX01000001.1"/>
</dbReference>
<dbReference type="Pfam" id="PF13439">
    <property type="entry name" value="Glyco_transf_4"/>
    <property type="match status" value="1"/>
</dbReference>
<dbReference type="Gene3D" id="3.40.50.2000">
    <property type="entry name" value="Glycogen Phosphorylase B"/>
    <property type="match status" value="2"/>
</dbReference>
<evidence type="ECO:0000259" key="3">
    <source>
        <dbReference type="Pfam" id="PF00534"/>
    </source>
</evidence>
<dbReference type="InterPro" id="IPR028098">
    <property type="entry name" value="Glyco_trans_4-like_N"/>
</dbReference>
<feature type="domain" description="Glycosyl transferase family 1" evidence="3">
    <location>
        <begin position="211"/>
        <end position="380"/>
    </location>
</feature>
<keyword evidence="6" id="KW-1185">Reference proteome</keyword>
<evidence type="ECO:0000256" key="2">
    <source>
        <dbReference type="ARBA" id="ARBA00022679"/>
    </source>
</evidence>
<dbReference type="Pfam" id="PF00534">
    <property type="entry name" value="Glycos_transf_1"/>
    <property type="match status" value="1"/>
</dbReference>
<evidence type="ECO:0000256" key="1">
    <source>
        <dbReference type="ARBA" id="ARBA00022676"/>
    </source>
</evidence>
<dbReference type="SUPFAM" id="SSF53756">
    <property type="entry name" value="UDP-Glycosyltransferase/glycogen phosphorylase"/>
    <property type="match status" value="1"/>
</dbReference>
<accession>A0A7X1NMC4</accession>
<organism evidence="5 6">
    <name type="scientific">Arthrobacter bussei</name>
    <dbReference type="NCBI Taxonomy" id="2594179"/>
    <lineage>
        <taxon>Bacteria</taxon>
        <taxon>Bacillati</taxon>
        <taxon>Actinomycetota</taxon>
        <taxon>Actinomycetes</taxon>
        <taxon>Micrococcales</taxon>
        <taxon>Micrococcaceae</taxon>
        <taxon>Arthrobacter</taxon>
    </lineage>
</organism>
<dbReference type="Proteomes" id="UP000326464">
    <property type="component" value="Unassembled WGS sequence"/>
</dbReference>
<sequence length="430" mass="45704">MRISMVSEHASPLAALGGVDAGGQNVHVAELSLALARRGHDVTVYTRRDDPALPVRVRTDARLEVVHIDAGPARHVPKDMLLPFMGELADGIVEDWGQEPADIVHGHFWMSGLAALDAARQSRSGGRDVQVLQTFHALGTVKRRHQGVEDTSPSERLMLEAMVGRSADRVVATCSDEVFELKAMGVPANRVSIAPCGVDLELFGPHGPVEERERPHRIVSVGRLVPRKGMDLVIRALRELADTGHDDVELLIVGGGGNTSVLEDDPEAQRLVALATELGVADRVVLRGQVSRAEMPALLRSADAVVCAPWYEPFGIVPLEAMGCGVPVVAAAVGGLVDTVVDGKTGLHVPPQDPAAIAAAVAEVLADPAWARELGDNGYRRVRARYSWSRIAADTEKAYQLALGAAVPAAPATARRSAARRLESTGGRAL</sequence>
<dbReference type="InterPro" id="IPR001296">
    <property type="entry name" value="Glyco_trans_1"/>
</dbReference>
<evidence type="ECO:0000313" key="6">
    <source>
        <dbReference type="Proteomes" id="UP000326464"/>
    </source>
</evidence>
<feature type="domain" description="Glycosyltransferase subfamily 4-like N-terminal" evidence="4">
    <location>
        <begin position="22"/>
        <end position="201"/>
    </location>
</feature>
<dbReference type="AlphaFoldDB" id="A0A7X1NMC4"/>
<name>A0A7X1NMC4_9MICC</name>
<gene>
    <name evidence="5" type="ORF">FNH21_01330</name>
</gene>
<dbReference type="EMBL" id="VJXX01000001">
    <property type="protein sequence ID" value="MPY09378.1"/>
    <property type="molecule type" value="Genomic_DNA"/>
</dbReference>
<dbReference type="PANTHER" id="PTHR12526">
    <property type="entry name" value="GLYCOSYLTRANSFERASE"/>
    <property type="match status" value="1"/>
</dbReference>
<dbReference type="PANTHER" id="PTHR12526:SF635">
    <property type="entry name" value="GLYCOSYL TRANSFERASE GROUP 1"/>
    <property type="match status" value="1"/>
</dbReference>
<evidence type="ECO:0000313" key="5">
    <source>
        <dbReference type="EMBL" id="MPY09378.1"/>
    </source>
</evidence>
<dbReference type="GO" id="GO:0016757">
    <property type="term" value="F:glycosyltransferase activity"/>
    <property type="evidence" value="ECO:0007669"/>
    <property type="project" value="UniProtKB-KW"/>
</dbReference>
<keyword evidence="1" id="KW-0328">Glycosyltransferase</keyword>
<evidence type="ECO:0000259" key="4">
    <source>
        <dbReference type="Pfam" id="PF13439"/>
    </source>
</evidence>
<keyword evidence="2 5" id="KW-0808">Transferase</keyword>
<reference evidence="6" key="1">
    <citation type="submission" date="2019-07" db="EMBL/GenBank/DDBJ databases">
        <title>Arthrobacter KR32 sp. nov., isolated from mountain cheese made of cows milk.</title>
        <authorList>
            <person name="Flegler A."/>
        </authorList>
    </citation>
    <scope>NUCLEOTIDE SEQUENCE [LARGE SCALE GENOMIC DNA]</scope>
    <source>
        <strain evidence="6">KR32</strain>
    </source>
</reference>
<comment type="caution">
    <text evidence="5">The sequence shown here is derived from an EMBL/GenBank/DDBJ whole genome shotgun (WGS) entry which is preliminary data.</text>
</comment>
<protein>
    <submittedName>
        <fullName evidence="5">Glycosyltransferase family 1 protein</fullName>
    </submittedName>
</protein>
<proteinExistence type="predicted"/>